<comment type="caution">
    <text evidence="1">The sequence shown here is derived from an EMBL/GenBank/DDBJ whole genome shotgun (WGS) entry which is preliminary data.</text>
</comment>
<organism evidence="1 2">
    <name type="scientific">Caerostris extrusa</name>
    <name type="common">Bark spider</name>
    <name type="synonym">Caerostris bankana</name>
    <dbReference type="NCBI Taxonomy" id="172846"/>
    <lineage>
        <taxon>Eukaryota</taxon>
        <taxon>Metazoa</taxon>
        <taxon>Ecdysozoa</taxon>
        <taxon>Arthropoda</taxon>
        <taxon>Chelicerata</taxon>
        <taxon>Arachnida</taxon>
        <taxon>Araneae</taxon>
        <taxon>Araneomorphae</taxon>
        <taxon>Entelegynae</taxon>
        <taxon>Araneoidea</taxon>
        <taxon>Araneidae</taxon>
        <taxon>Caerostris</taxon>
    </lineage>
</organism>
<dbReference type="Proteomes" id="UP001054945">
    <property type="component" value="Unassembled WGS sequence"/>
</dbReference>
<evidence type="ECO:0000313" key="2">
    <source>
        <dbReference type="Proteomes" id="UP001054945"/>
    </source>
</evidence>
<dbReference type="EMBL" id="BPLR01016659">
    <property type="protein sequence ID" value="GIY85491.1"/>
    <property type="molecule type" value="Genomic_DNA"/>
</dbReference>
<name>A0AAV4WRE9_CAEEX</name>
<protein>
    <submittedName>
        <fullName evidence="1">Uncharacterized protein</fullName>
    </submittedName>
</protein>
<sequence length="90" mass="9984">MKIPIVFSKSEPVLRKPFVESKDPFEITPAISKRDRRRRGVGVGWTTPDESNLVECPSSCVRTKNGECLIVTIPGRPQKSNAGIPDMYAP</sequence>
<reference evidence="1 2" key="1">
    <citation type="submission" date="2021-06" db="EMBL/GenBank/DDBJ databases">
        <title>Caerostris extrusa draft genome.</title>
        <authorList>
            <person name="Kono N."/>
            <person name="Arakawa K."/>
        </authorList>
    </citation>
    <scope>NUCLEOTIDE SEQUENCE [LARGE SCALE GENOMIC DNA]</scope>
</reference>
<evidence type="ECO:0000313" key="1">
    <source>
        <dbReference type="EMBL" id="GIY85491.1"/>
    </source>
</evidence>
<dbReference type="AlphaFoldDB" id="A0AAV4WRE9"/>
<gene>
    <name evidence="1" type="ORF">CEXT_199391</name>
</gene>
<accession>A0AAV4WRE9</accession>
<keyword evidence="2" id="KW-1185">Reference proteome</keyword>
<proteinExistence type="predicted"/>